<dbReference type="GO" id="GO:0000155">
    <property type="term" value="F:phosphorelay sensor kinase activity"/>
    <property type="evidence" value="ECO:0007669"/>
    <property type="project" value="InterPro"/>
</dbReference>
<evidence type="ECO:0000259" key="8">
    <source>
        <dbReference type="PROSITE" id="PS50113"/>
    </source>
</evidence>
<dbReference type="SUPFAM" id="SSF55785">
    <property type="entry name" value="PYP-like sensor domain (PAS domain)"/>
    <property type="match status" value="1"/>
</dbReference>
<dbReference type="SMART" id="SM00387">
    <property type="entry name" value="HATPase_c"/>
    <property type="match status" value="1"/>
</dbReference>
<dbReference type="InterPro" id="IPR036890">
    <property type="entry name" value="HATPase_C_sf"/>
</dbReference>
<evidence type="ECO:0000256" key="6">
    <source>
        <dbReference type="SAM" id="Phobius"/>
    </source>
</evidence>
<reference evidence="9 10" key="1">
    <citation type="submission" date="2020-04" db="EMBL/GenBank/DDBJ databases">
        <title>Draft genome of Pyxidicoccus fallax type strain.</title>
        <authorList>
            <person name="Whitworth D.E."/>
        </authorList>
    </citation>
    <scope>NUCLEOTIDE SEQUENCE [LARGE SCALE GENOMIC DNA]</scope>
    <source>
        <strain evidence="9 10">DSM 14698</strain>
    </source>
</reference>
<dbReference type="Pfam" id="PF00989">
    <property type="entry name" value="PAS"/>
    <property type="match status" value="1"/>
</dbReference>
<feature type="transmembrane region" description="Helical" evidence="6">
    <location>
        <begin position="167"/>
        <end position="189"/>
    </location>
</feature>
<dbReference type="PROSITE" id="PS50109">
    <property type="entry name" value="HIS_KIN"/>
    <property type="match status" value="1"/>
</dbReference>
<dbReference type="Gene3D" id="3.30.565.10">
    <property type="entry name" value="Histidine kinase-like ATPase, C-terminal domain"/>
    <property type="match status" value="1"/>
</dbReference>
<feature type="domain" description="Histidine kinase" evidence="7">
    <location>
        <begin position="446"/>
        <end position="663"/>
    </location>
</feature>
<evidence type="ECO:0000313" key="9">
    <source>
        <dbReference type="EMBL" id="NMO18226.1"/>
    </source>
</evidence>
<keyword evidence="6" id="KW-0812">Transmembrane</keyword>
<evidence type="ECO:0000256" key="3">
    <source>
        <dbReference type="ARBA" id="ARBA00022553"/>
    </source>
</evidence>
<dbReference type="AlphaFoldDB" id="A0A848LKI5"/>
<dbReference type="EC" id="2.7.13.3" evidence="2"/>
<feature type="domain" description="PAC" evidence="8">
    <location>
        <begin position="389"/>
        <end position="442"/>
    </location>
</feature>
<dbReference type="SUPFAM" id="SSF47384">
    <property type="entry name" value="Homodimeric domain of signal transducing histidine kinase"/>
    <property type="match status" value="1"/>
</dbReference>
<dbReference type="GO" id="GO:0006355">
    <property type="term" value="P:regulation of DNA-templated transcription"/>
    <property type="evidence" value="ECO:0007669"/>
    <property type="project" value="InterPro"/>
</dbReference>
<feature type="transmembrane region" description="Helical" evidence="6">
    <location>
        <begin position="91"/>
        <end position="117"/>
    </location>
</feature>
<keyword evidence="5" id="KW-0418">Kinase</keyword>
<comment type="catalytic activity">
    <reaction evidence="1">
        <text>ATP + protein L-histidine = ADP + protein N-phospho-L-histidine.</text>
        <dbReference type="EC" id="2.7.13.3"/>
    </reaction>
</comment>
<dbReference type="FunFam" id="3.30.565.10:FF:000006">
    <property type="entry name" value="Sensor histidine kinase WalK"/>
    <property type="match status" value="1"/>
</dbReference>
<dbReference type="InterPro" id="IPR013767">
    <property type="entry name" value="PAS_fold"/>
</dbReference>
<dbReference type="InterPro" id="IPR005467">
    <property type="entry name" value="His_kinase_dom"/>
</dbReference>
<dbReference type="InterPro" id="IPR004358">
    <property type="entry name" value="Sig_transdc_His_kin-like_C"/>
</dbReference>
<gene>
    <name evidence="9" type="ORF">HG543_25705</name>
</gene>
<name>A0A848LKI5_9BACT</name>
<evidence type="ECO:0000256" key="4">
    <source>
        <dbReference type="ARBA" id="ARBA00022679"/>
    </source>
</evidence>
<dbReference type="CDD" id="cd00082">
    <property type="entry name" value="HisKA"/>
    <property type="match status" value="1"/>
</dbReference>
<feature type="transmembrane region" description="Helical" evidence="6">
    <location>
        <begin position="21"/>
        <end position="43"/>
    </location>
</feature>
<dbReference type="SUPFAM" id="SSF55874">
    <property type="entry name" value="ATPase domain of HSP90 chaperone/DNA topoisomerase II/histidine kinase"/>
    <property type="match status" value="1"/>
</dbReference>
<comment type="caution">
    <text evidence="9">The sequence shown here is derived from an EMBL/GenBank/DDBJ whole genome shotgun (WGS) entry which is preliminary data.</text>
</comment>
<proteinExistence type="predicted"/>
<dbReference type="SMART" id="SM00086">
    <property type="entry name" value="PAC"/>
    <property type="match status" value="1"/>
</dbReference>
<dbReference type="PANTHER" id="PTHR43547:SF2">
    <property type="entry name" value="HYBRID SIGNAL TRANSDUCTION HISTIDINE KINASE C"/>
    <property type="match status" value="1"/>
</dbReference>
<protein>
    <recommendedName>
        <fullName evidence="2">histidine kinase</fullName>
        <ecNumber evidence="2">2.7.13.3</ecNumber>
    </recommendedName>
</protein>
<keyword evidence="4" id="KW-0808">Transferase</keyword>
<evidence type="ECO:0000259" key="7">
    <source>
        <dbReference type="PROSITE" id="PS50109"/>
    </source>
</evidence>
<dbReference type="Gene3D" id="3.30.450.20">
    <property type="entry name" value="PAS domain"/>
    <property type="match status" value="1"/>
</dbReference>
<feature type="transmembrane region" description="Helical" evidence="6">
    <location>
        <begin position="243"/>
        <end position="267"/>
    </location>
</feature>
<evidence type="ECO:0000313" key="10">
    <source>
        <dbReference type="Proteomes" id="UP000518300"/>
    </source>
</evidence>
<evidence type="ECO:0000256" key="2">
    <source>
        <dbReference type="ARBA" id="ARBA00012438"/>
    </source>
</evidence>
<dbReference type="Pfam" id="PF00512">
    <property type="entry name" value="HisKA"/>
    <property type="match status" value="1"/>
</dbReference>
<feature type="transmembrane region" description="Helical" evidence="6">
    <location>
        <begin position="201"/>
        <end position="222"/>
    </location>
</feature>
<dbReference type="SMART" id="SM00388">
    <property type="entry name" value="HisKA"/>
    <property type="match status" value="1"/>
</dbReference>
<dbReference type="Gene3D" id="1.10.287.130">
    <property type="match status" value="1"/>
</dbReference>
<keyword evidence="10" id="KW-1185">Reference proteome</keyword>
<dbReference type="PANTHER" id="PTHR43547">
    <property type="entry name" value="TWO-COMPONENT HISTIDINE KINASE"/>
    <property type="match status" value="1"/>
</dbReference>
<feature type="transmembrane region" description="Helical" evidence="6">
    <location>
        <begin position="55"/>
        <end position="79"/>
    </location>
</feature>
<dbReference type="InterPro" id="IPR001610">
    <property type="entry name" value="PAC"/>
</dbReference>
<dbReference type="Pfam" id="PF02518">
    <property type="entry name" value="HATPase_c"/>
    <property type="match status" value="1"/>
</dbReference>
<evidence type="ECO:0000256" key="5">
    <source>
        <dbReference type="ARBA" id="ARBA00022777"/>
    </source>
</evidence>
<dbReference type="EMBL" id="JABBJJ010000128">
    <property type="protein sequence ID" value="NMO18226.1"/>
    <property type="molecule type" value="Genomic_DNA"/>
</dbReference>
<keyword evidence="3" id="KW-0597">Phosphoprotein</keyword>
<dbReference type="InterPro" id="IPR000700">
    <property type="entry name" value="PAS-assoc_C"/>
</dbReference>
<dbReference type="InterPro" id="IPR003594">
    <property type="entry name" value="HATPase_dom"/>
</dbReference>
<accession>A0A848LKI5</accession>
<keyword evidence="6" id="KW-0472">Membrane</keyword>
<dbReference type="PRINTS" id="PR00344">
    <property type="entry name" value="BCTRLSENSOR"/>
</dbReference>
<sequence length="683" mass="72971">MRSGGTPSMSWTGRSQSRIAAGVRALAWLAALGIPVLGALALVGQAWGPPGSGVALAGLPATSPQSSFALLLGGLALGLRLPRRSSPLREWLAVACALGMTAVGAVSLVQDLMGLSAMTPTLLTRLLVGAEPRVHRSSPLTSSCLVLLGPALVLLGRAERWHTLKDVLTLLAMLGALLGFNGLLLGPVVEASPLPFLSWRSMSLPAALALLVLGLGTLGAQPGQGLMARVSRDTLGAFLARRLVPVALLGPPLLGVALVLLNGAGAINREAEFPIFATVVSAAGTALVLLSARTVDALEARRRQALAEAERQRGLLQTVLNHAPVGVIFVDLSSDRVVSNRVADAMFELRLSEGNRARYLERLRHADGRPVRQEELTSTRAARTDDAAGPDEYLIVHPDGRTLPVLVTAAPVPASASGEGRGVVVSMQDLTTRRELERLREEYVSLISHDLRNPLHTISLRVSLLQRWLRERHLSREEGLTTTILGSVAWMSSMIEELMEGSRLEAGRDTLRREPRDVVRFLEEVMERDLAPDLRERFRLEVAGPVPPVWMDAPRLERVLANLLGNAAKYSPPPLPVVVRARVEDAWVVVSVSDQGAGLSSEDAAHVFDKYFRTRKGSASDAQGLGLGLYISRLIVEAHGGRIWVESEPGRGAVFCFSLPVGPPRETPLPGPLPEGAGPGERA</sequence>
<dbReference type="CDD" id="cd00075">
    <property type="entry name" value="HATPase"/>
    <property type="match status" value="1"/>
</dbReference>
<evidence type="ECO:0000256" key="1">
    <source>
        <dbReference type="ARBA" id="ARBA00000085"/>
    </source>
</evidence>
<keyword evidence="6" id="KW-1133">Transmembrane helix</keyword>
<dbReference type="PROSITE" id="PS50113">
    <property type="entry name" value="PAC"/>
    <property type="match status" value="1"/>
</dbReference>
<dbReference type="Proteomes" id="UP000518300">
    <property type="component" value="Unassembled WGS sequence"/>
</dbReference>
<dbReference type="InterPro" id="IPR003661">
    <property type="entry name" value="HisK_dim/P_dom"/>
</dbReference>
<feature type="transmembrane region" description="Helical" evidence="6">
    <location>
        <begin position="273"/>
        <end position="292"/>
    </location>
</feature>
<dbReference type="InterPro" id="IPR035965">
    <property type="entry name" value="PAS-like_dom_sf"/>
</dbReference>
<organism evidence="9 10">
    <name type="scientific">Pyxidicoccus fallax</name>
    <dbReference type="NCBI Taxonomy" id="394095"/>
    <lineage>
        <taxon>Bacteria</taxon>
        <taxon>Pseudomonadati</taxon>
        <taxon>Myxococcota</taxon>
        <taxon>Myxococcia</taxon>
        <taxon>Myxococcales</taxon>
        <taxon>Cystobacterineae</taxon>
        <taxon>Myxococcaceae</taxon>
        <taxon>Pyxidicoccus</taxon>
    </lineage>
</organism>
<dbReference type="InterPro" id="IPR036097">
    <property type="entry name" value="HisK_dim/P_sf"/>
</dbReference>